<gene>
    <name evidence="1" type="ORF">BZB76_5106</name>
</gene>
<sequence length="129" mass="13126">METDGRDGLDGVMTTLARARIGLGLAVFAAPGPAMRVTGISRGTDPGRDLMVRLYAAREIALGAGYLLGGDAAARRQWARIGLAVDALDAFSALRTRSRLPIWVTAGAVGIAGTAAGLGAAKVAHDVLG</sequence>
<evidence type="ECO:0000313" key="2">
    <source>
        <dbReference type="Proteomes" id="UP000274601"/>
    </source>
</evidence>
<reference evidence="1 2" key="1">
    <citation type="submission" date="2018-10" db="EMBL/GenBank/DDBJ databases">
        <title>Genomic Encyclopedia of Archaeal and Bacterial Type Strains, Phase II (KMG-II): from individual species to whole genera.</title>
        <authorList>
            <person name="Goeker M."/>
        </authorList>
    </citation>
    <scope>NUCLEOTIDE SEQUENCE [LARGE SCALE GENOMIC DNA]</scope>
    <source>
        <strain evidence="1 2">DSM 43383</strain>
    </source>
</reference>
<comment type="caution">
    <text evidence="1">The sequence shown here is derived from an EMBL/GenBank/DDBJ whole genome shotgun (WGS) entry which is preliminary data.</text>
</comment>
<dbReference type="AlphaFoldDB" id="A0A495QJE6"/>
<dbReference type="OrthoDB" id="4773974at2"/>
<organism evidence="1 2">
    <name type="scientific">Actinomadura pelletieri DSM 43383</name>
    <dbReference type="NCBI Taxonomy" id="1120940"/>
    <lineage>
        <taxon>Bacteria</taxon>
        <taxon>Bacillati</taxon>
        <taxon>Actinomycetota</taxon>
        <taxon>Actinomycetes</taxon>
        <taxon>Streptosporangiales</taxon>
        <taxon>Thermomonosporaceae</taxon>
        <taxon>Actinomadura</taxon>
    </lineage>
</organism>
<proteinExistence type="predicted"/>
<dbReference type="EMBL" id="RBWU01000005">
    <property type="protein sequence ID" value="RKS72285.1"/>
    <property type="molecule type" value="Genomic_DNA"/>
</dbReference>
<protein>
    <submittedName>
        <fullName evidence="1">Uncharacterized protein</fullName>
    </submittedName>
</protein>
<dbReference type="Proteomes" id="UP000274601">
    <property type="component" value="Unassembled WGS sequence"/>
</dbReference>
<evidence type="ECO:0000313" key="1">
    <source>
        <dbReference type="EMBL" id="RKS72285.1"/>
    </source>
</evidence>
<accession>A0A495QJE6</accession>
<keyword evidence="2" id="KW-1185">Reference proteome</keyword>
<name>A0A495QJE6_9ACTN</name>